<gene>
    <name evidence="2" type="ORF">CA983_16965</name>
</gene>
<feature type="compositionally biased region" description="Basic and acidic residues" evidence="1">
    <location>
        <begin position="120"/>
        <end position="129"/>
    </location>
</feature>
<proteinExistence type="predicted"/>
<evidence type="ECO:0000313" key="2">
    <source>
        <dbReference type="EMBL" id="OUD02063.1"/>
    </source>
</evidence>
<accession>A0A243S3A3</accession>
<dbReference type="EMBL" id="NGFN01000093">
    <property type="protein sequence ID" value="OUD02063.1"/>
    <property type="molecule type" value="Genomic_DNA"/>
</dbReference>
<sequence length="135" mass="14494">MGDGYPMAIDRALGAEVPEYDRRMMGLPKYGPPQPSHTGSCEEQPAYASARKAAREVASQYGDLRAGNEGSLGGLGGTCCGRAGFRDGERDGKRKWIDRRAGEIRSASRSVTAEQAVSEAKSDLSRLERNLSGWG</sequence>
<evidence type="ECO:0000256" key="1">
    <source>
        <dbReference type="SAM" id="MobiDB-lite"/>
    </source>
</evidence>
<name>A0A243S3A3_9ACTN</name>
<reference evidence="2 3" key="1">
    <citation type="submission" date="2017-05" db="EMBL/GenBank/DDBJ databases">
        <title>Biotechnological potential of actinobacteria isolated from South African environments.</title>
        <authorList>
            <person name="Le Roes-Hill M."/>
            <person name="Prins A."/>
            <person name="Durrell K.A."/>
        </authorList>
    </citation>
    <scope>NUCLEOTIDE SEQUENCE [LARGE SCALE GENOMIC DNA]</scope>
    <source>
        <strain evidence="2 3">HMC13</strain>
    </source>
</reference>
<evidence type="ECO:0000313" key="3">
    <source>
        <dbReference type="Proteomes" id="UP000195105"/>
    </source>
</evidence>
<protein>
    <submittedName>
        <fullName evidence="2">Uncharacterized protein</fullName>
    </submittedName>
</protein>
<organism evidence="2 3">
    <name type="scientific">Streptomyces swartbergensis</name>
    <dbReference type="NCBI Taxonomy" id="487165"/>
    <lineage>
        <taxon>Bacteria</taxon>
        <taxon>Bacillati</taxon>
        <taxon>Actinomycetota</taxon>
        <taxon>Actinomycetes</taxon>
        <taxon>Kitasatosporales</taxon>
        <taxon>Streptomycetaceae</taxon>
        <taxon>Streptomyces</taxon>
    </lineage>
</organism>
<keyword evidence="3" id="KW-1185">Reference proteome</keyword>
<feature type="region of interest" description="Disordered" evidence="1">
    <location>
        <begin position="105"/>
        <end position="135"/>
    </location>
</feature>
<dbReference type="AlphaFoldDB" id="A0A243S3A3"/>
<comment type="caution">
    <text evidence="2">The sequence shown here is derived from an EMBL/GenBank/DDBJ whole genome shotgun (WGS) entry which is preliminary data.</text>
</comment>
<feature type="region of interest" description="Disordered" evidence="1">
    <location>
        <begin position="24"/>
        <end position="48"/>
    </location>
</feature>
<dbReference type="Proteomes" id="UP000195105">
    <property type="component" value="Unassembled WGS sequence"/>
</dbReference>